<dbReference type="EMBL" id="MCGO01000037">
    <property type="protein sequence ID" value="ORY39814.1"/>
    <property type="molecule type" value="Genomic_DNA"/>
</dbReference>
<dbReference type="PROSITE" id="PS00593">
    <property type="entry name" value="HEME_OXYGENASE"/>
    <property type="match status" value="1"/>
</dbReference>
<sequence>MILDKILNFFGLERINKSSAPKAFPSASVTAPPAASTTEVAVEKQAFSAIIKEETKTLHRQAENCELIKLIFSARITWPLYLNYLLALYPVYLELEAAMDANKGHPVISRFYFPKELNRASRLEKDIRFLFDGADEDVIQEGLTTRSPAVKAYCDRIRQLSETNPTLLVAHTYSRYLGDLSGGQMIAKRISKSLSLETGAGLDFYEFPDIENHGEFKVLYRGLLDKLDTEEGLKVFLDRDAFIQEAKQSFVFNIGLFEEALPSGNAAA</sequence>
<evidence type="ECO:0000256" key="5">
    <source>
        <dbReference type="ARBA" id="ARBA00023002"/>
    </source>
</evidence>
<dbReference type="GO" id="GO:0006788">
    <property type="term" value="P:heme oxidation"/>
    <property type="evidence" value="ECO:0007669"/>
    <property type="project" value="InterPro"/>
</dbReference>
<dbReference type="STRING" id="329046.A0A1Y2BYR5"/>
<feature type="binding site" evidence="8">
    <location>
        <position position="52"/>
    </location>
    <ligand>
        <name>heme b</name>
        <dbReference type="ChEBI" id="CHEBI:60344"/>
    </ligand>
</feature>
<keyword evidence="6 9" id="KW-0408">Iron</keyword>
<dbReference type="OrthoDB" id="652091at2759"/>
<evidence type="ECO:0000256" key="9">
    <source>
        <dbReference type="PIRSR" id="PIRSR000343-2"/>
    </source>
</evidence>
<dbReference type="GO" id="GO:0020037">
    <property type="term" value="F:heme binding"/>
    <property type="evidence" value="ECO:0007669"/>
    <property type="project" value="TreeGrafter"/>
</dbReference>
<keyword evidence="3 8" id="KW-0349">Heme</keyword>
<evidence type="ECO:0000256" key="8">
    <source>
        <dbReference type="PIRSR" id="PIRSR000343-1"/>
    </source>
</evidence>
<feature type="binding site" evidence="8">
    <location>
        <position position="221"/>
    </location>
    <ligand>
        <name>heme b</name>
        <dbReference type="ChEBI" id="CHEBI:60344"/>
    </ligand>
</feature>
<proteinExistence type="inferred from homology"/>
<dbReference type="PANTHER" id="PTHR10720:SF0">
    <property type="entry name" value="HEME OXYGENASE"/>
    <property type="match status" value="1"/>
</dbReference>
<evidence type="ECO:0000256" key="2">
    <source>
        <dbReference type="ARBA" id="ARBA00012360"/>
    </source>
</evidence>
<comment type="catalytic activity">
    <reaction evidence="7">
        <text>heme b + 3 reduced [NADPH--hemoprotein reductase] + 3 O2 = biliverdin IXalpha + CO + Fe(2+) + 3 oxidized [NADPH--hemoprotein reductase] + 3 H2O + H(+)</text>
        <dbReference type="Rhea" id="RHEA:21764"/>
        <dbReference type="Rhea" id="RHEA-COMP:11964"/>
        <dbReference type="Rhea" id="RHEA-COMP:11965"/>
        <dbReference type="ChEBI" id="CHEBI:15377"/>
        <dbReference type="ChEBI" id="CHEBI:15378"/>
        <dbReference type="ChEBI" id="CHEBI:15379"/>
        <dbReference type="ChEBI" id="CHEBI:17245"/>
        <dbReference type="ChEBI" id="CHEBI:29033"/>
        <dbReference type="ChEBI" id="CHEBI:57618"/>
        <dbReference type="ChEBI" id="CHEBI:57991"/>
        <dbReference type="ChEBI" id="CHEBI:58210"/>
        <dbReference type="ChEBI" id="CHEBI:60344"/>
        <dbReference type="EC" id="1.14.14.18"/>
    </reaction>
</comment>
<dbReference type="CDD" id="cd19165">
    <property type="entry name" value="HemeO"/>
    <property type="match status" value="1"/>
</dbReference>
<organism evidence="10 11">
    <name type="scientific">Rhizoclosmatium globosum</name>
    <dbReference type="NCBI Taxonomy" id="329046"/>
    <lineage>
        <taxon>Eukaryota</taxon>
        <taxon>Fungi</taxon>
        <taxon>Fungi incertae sedis</taxon>
        <taxon>Chytridiomycota</taxon>
        <taxon>Chytridiomycota incertae sedis</taxon>
        <taxon>Chytridiomycetes</taxon>
        <taxon>Chytridiales</taxon>
        <taxon>Chytriomycetaceae</taxon>
        <taxon>Rhizoclosmatium</taxon>
    </lineage>
</organism>
<dbReference type="GO" id="GO:0042167">
    <property type="term" value="P:heme catabolic process"/>
    <property type="evidence" value="ECO:0007669"/>
    <property type="project" value="TreeGrafter"/>
</dbReference>
<evidence type="ECO:0000256" key="6">
    <source>
        <dbReference type="ARBA" id="ARBA00023004"/>
    </source>
</evidence>
<evidence type="ECO:0000256" key="1">
    <source>
        <dbReference type="ARBA" id="ARBA00006134"/>
    </source>
</evidence>
<dbReference type="PANTHER" id="PTHR10720">
    <property type="entry name" value="HEME OXYGENASE"/>
    <property type="match status" value="1"/>
</dbReference>
<dbReference type="InterPro" id="IPR016053">
    <property type="entry name" value="Haem_Oase-like"/>
</dbReference>
<evidence type="ECO:0000256" key="4">
    <source>
        <dbReference type="ARBA" id="ARBA00022723"/>
    </source>
</evidence>
<dbReference type="GO" id="GO:0006979">
    <property type="term" value="P:response to oxidative stress"/>
    <property type="evidence" value="ECO:0007669"/>
    <property type="project" value="TreeGrafter"/>
</dbReference>
<dbReference type="EC" id="1.14.14.18" evidence="2"/>
<dbReference type="InterPro" id="IPR018207">
    <property type="entry name" value="Haem_oxygenase_CS"/>
</dbReference>
<dbReference type="Pfam" id="PF01126">
    <property type="entry name" value="Heme_oxygenase"/>
    <property type="match status" value="1"/>
</dbReference>
<dbReference type="Gene3D" id="1.20.910.10">
    <property type="entry name" value="Heme oxygenase-like"/>
    <property type="match status" value="1"/>
</dbReference>
<comment type="caution">
    <text evidence="10">The sequence shown here is derived from an EMBL/GenBank/DDBJ whole genome shotgun (WGS) entry which is preliminary data.</text>
</comment>
<evidence type="ECO:0000256" key="7">
    <source>
        <dbReference type="ARBA" id="ARBA00048328"/>
    </source>
</evidence>
<feature type="binding site" description="axial binding residue" evidence="9">
    <location>
        <position position="59"/>
    </location>
    <ligand>
        <name>heme b</name>
        <dbReference type="ChEBI" id="CHEBI:60344"/>
    </ligand>
    <ligandPart>
        <name>Fe</name>
        <dbReference type="ChEBI" id="CHEBI:18248"/>
    </ligandPart>
</feature>
<dbReference type="PRINTS" id="PR00088">
    <property type="entry name" value="HAEMOXYGNASE"/>
</dbReference>
<keyword evidence="4 9" id="KW-0479">Metal-binding</keyword>
<evidence type="ECO:0000313" key="10">
    <source>
        <dbReference type="EMBL" id="ORY39814.1"/>
    </source>
</evidence>
<dbReference type="InterPro" id="IPR002051">
    <property type="entry name" value="Haem_Oase"/>
</dbReference>
<keyword evidence="5" id="KW-0560">Oxidoreductase</keyword>
<evidence type="ECO:0000313" key="11">
    <source>
        <dbReference type="Proteomes" id="UP000193642"/>
    </source>
</evidence>
<comment type="similarity">
    <text evidence="1">Belongs to the heme oxygenase family.</text>
</comment>
<dbReference type="GO" id="GO:0004392">
    <property type="term" value="F:heme oxygenase (decyclizing) activity"/>
    <property type="evidence" value="ECO:0007669"/>
    <property type="project" value="UniProtKB-EC"/>
</dbReference>
<feature type="binding site" evidence="8">
    <location>
        <position position="173"/>
    </location>
    <ligand>
        <name>heme b</name>
        <dbReference type="ChEBI" id="CHEBI:60344"/>
    </ligand>
</feature>
<dbReference type="PIRSF" id="PIRSF000343">
    <property type="entry name" value="Haem_Oase"/>
    <property type="match status" value="1"/>
</dbReference>
<gene>
    <name evidence="10" type="ORF">BCR33DRAFT_852978</name>
</gene>
<evidence type="ECO:0000256" key="3">
    <source>
        <dbReference type="ARBA" id="ARBA00022617"/>
    </source>
</evidence>
<reference evidence="10 11" key="1">
    <citation type="submission" date="2016-07" db="EMBL/GenBank/DDBJ databases">
        <title>Pervasive Adenine N6-methylation of Active Genes in Fungi.</title>
        <authorList>
            <consortium name="DOE Joint Genome Institute"/>
            <person name="Mondo S.J."/>
            <person name="Dannebaum R.O."/>
            <person name="Kuo R.C."/>
            <person name="Labutti K."/>
            <person name="Haridas S."/>
            <person name="Kuo A."/>
            <person name="Salamov A."/>
            <person name="Ahrendt S.R."/>
            <person name="Lipzen A."/>
            <person name="Sullivan W."/>
            <person name="Andreopoulos W.B."/>
            <person name="Clum A."/>
            <person name="Lindquist E."/>
            <person name="Daum C."/>
            <person name="Ramamoorthy G.K."/>
            <person name="Gryganskyi A."/>
            <person name="Culley D."/>
            <person name="Magnuson J.K."/>
            <person name="James T.Y."/>
            <person name="O'Malley M.A."/>
            <person name="Stajich J.E."/>
            <person name="Spatafora J.W."/>
            <person name="Visel A."/>
            <person name="Grigoriev I.V."/>
        </authorList>
    </citation>
    <scope>NUCLEOTIDE SEQUENCE [LARGE SCALE GENOMIC DNA]</scope>
    <source>
        <strain evidence="10 11">JEL800</strain>
    </source>
</reference>
<dbReference type="InterPro" id="IPR016084">
    <property type="entry name" value="Haem_Oase-like_multi-hlx"/>
</dbReference>
<dbReference type="AlphaFoldDB" id="A0A1Y2BYR5"/>
<accession>A0A1Y2BYR5</accession>
<keyword evidence="11" id="KW-1185">Reference proteome</keyword>
<dbReference type="GO" id="GO:0046872">
    <property type="term" value="F:metal ion binding"/>
    <property type="evidence" value="ECO:0007669"/>
    <property type="project" value="UniProtKB-KW"/>
</dbReference>
<protein>
    <recommendedName>
        <fullName evidence="2">heme oxygenase (biliverdin-producing)</fullName>
        <ecNumber evidence="2">1.14.14.18</ecNumber>
    </recommendedName>
</protein>
<name>A0A1Y2BYR5_9FUNG</name>
<dbReference type="Proteomes" id="UP000193642">
    <property type="component" value="Unassembled WGS sequence"/>
</dbReference>
<dbReference type="SUPFAM" id="SSF48613">
    <property type="entry name" value="Heme oxygenase-like"/>
    <property type="match status" value="1"/>
</dbReference>